<evidence type="ECO:0000256" key="6">
    <source>
        <dbReference type="SAM" id="Phobius"/>
    </source>
</evidence>
<dbReference type="RefSeq" id="WP_268042998.1">
    <property type="nucleotide sequence ID" value="NZ_CP104064.1"/>
</dbReference>
<dbReference type="Pfam" id="PF07690">
    <property type="entry name" value="MFS_1"/>
    <property type="match status" value="1"/>
</dbReference>
<dbReference type="PANTHER" id="PTHR11662:SF399">
    <property type="entry name" value="FI19708P1-RELATED"/>
    <property type="match status" value="1"/>
</dbReference>
<reference evidence="8" key="1">
    <citation type="submission" date="2022-08" db="EMBL/GenBank/DDBJ databases">
        <title>Alicyclobacillus dauci DSM2870, complete genome.</title>
        <authorList>
            <person name="Wang Q."/>
            <person name="Cai R."/>
            <person name="Wang Z."/>
        </authorList>
    </citation>
    <scope>NUCLEOTIDE SEQUENCE</scope>
    <source>
        <strain evidence="8">DSM 28700</strain>
    </source>
</reference>
<dbReference type="Gene3D" id="1.20.1250.20">
    <property type="entry name" value="MFS general substrate transporter like domains"/>
    <property type="match status" value="2"/>
</dbReference>
<sequence>MINTERGFNYRTMWLILMMGWMVSAADRSISGPVITWMIQHKVAFLLTAAHPFAVGGLIGSVLFTGYMLNQFPGGYLGDRFGHRKIIAIGVILGGIGTLASGLLATLLGFVALRVVTGLGDGMLYANDRTLIAEVSPFEKRGLGMGVVISGFSVGITLETLLAPYMINWGSTLFGTTQGWRMPFYLIGICTLILGAVMAKYFNRTTPAHTKQASYGTASIAVGKYAITFLIAIMVIFFVADRVGLPSWGVATIELVFALVLICFAFLNKGRELGTILKNKDLMLLNLAAVAVLWNLWFFTFWSVSIISDGAHTTFLKAALTAAFNGVAGLLGYPVGGWLSDYAVSKNWGRKPFLVSFTFMQGILTLVFAIYLMHHGSSLVVMGILLFVTSLFFNFMQPIQHAMVSDFASSAQRGSAFGMFNLFGEMGAVISPALGGTLRDATGNWNSAVLVDAIVILISVGLMLFVNQKRAMAKVDEHPISTEVTV</sequence>
<keyword evidence="4 6" id="KW-1133">Transmembrane helix</keyword>
<feature type="transmembrane region" description="Helical" evidence="6">
    <location>
        <begin position="12"/>
        <end position="31"/>
    </location>
</feature>
<dbReference type="PROSITE" id="PS50850">
    <property type="entry name" value="MFS"/>
    <property type="match status" value="1"/>
</dbReference>
<dbReference type="InterPro" id="IPR050382">
    <property type="entry name" value="MFS_Na/Anion_cotransporter"/>
</dbReference>
<keyword evidence="5 6" id="KW-0472">Membrane</keyword>
<name>A0ABY6YYR5_9BACL</name>
<feature type="domain" description="Major facilitator superfamily (MFS) profile" evidence="7">
    <location>
        <begin position="13"/>
        <end position="471"/>
    </location>
</feature>
<feature type="transmembrane region" description="Helical" evidence="6">
    <location>
        <begin position="319"/>
        <end position="340"/>
    </location>
</feature>
<evidence type="ECO:0000256" key="1">
    <source>
        <dbReference type="ARBA" id="ARBA00004651"/>
    </source>
</evidence>
<proteinExistence type="predicted"/>
<feature type="transmembrane region" description="Helical" evidence="6">
    <location>
        <begin position="215"/>
        <end position="239"/>
    </location>
</feature>
<dbReference type="PANTHER" id="PTHR11662">
    <property type="entry name" value="SOLUTE CARRIER FAMILY 17"/>
    <property type="match status" value="1"/>
</dbReference>
<evidence type="ECO:0000259" key="7">
    <source>
        <dbReference type="PROSITE" id="PS50850"/>
    </source>
</evidence>
<feature type="transmembrane region" description="Helical" evidence="6">
    <location>
        <begin position="245"/>
        <end position="267"/>
    </location>
</feature>
<dbReference type="Pfam" id="PF11700">
    <property type="entry name" value="ATG22"/>
    <property type="match status" value="1"/>
</dbReference>
<feature type="transmembrane region" description="Helical" evidence="6">
    <location>
        <begin position="287"/>
        <end position="307"/>
    </location>
</feature>
<gene>
    <name evidence="8" type="ORF">NZD86_15725</name>
</gene>
<keyword evidence="9" id="KW-1185">Reference proteome</keyword>
<dbReference type="InterPro" id="IPR020846">
    <property type="entry name" value="MFS_dom"/>
</dbReference>
<feature type="transmembrane region" description="Helical" evidence="6">
    <location>
        <begin position="43"/>
        <end position="66"/>
    </location>
</feature>
<feature type="transmembrane region" description="Helical" evidence="6">
    <location>
        <begin position="143"/>
        <end position="167"/>
    </location>
</feature>
<dbReference type="InterPro" id="IPR024671">
    <property type="entry name" value="Atg22-like"/>
</dbReference>
<feature type="transmembrane region" description="Helical" evidence="6">
    <location>
        <begin position="416"/>
        <end position="435"/>
    </location>
</feature>
<dbReference type="EMBL" id="CP104064">
    <property type="protein sequence ID" value="WAH35716.1"/>
    <property type="molecule type" value="Genomic_DNA"/>
</dbReference>
<accession>A0ABY6YYR5</accession>
<dbReference type="PROSITE" id="PS00217">
    <property type="entry name" value="SUGAR_TRANSPORT_2"/>
    <property type="match status" value="1"/>
</dbReference>
<feature type="transmembrane region" description="Helical" evidence="6">
    <location>
        <begin position="379"/>
        <end position="396"/>
    </location>
</feature>
<keyword evidence="3 6" id="KW-0812">Transmembrane</keyword>
<evidence type="ECO:0000256" key="4">
    <source>
        <dbReference type="ARBA" id="ARBA00022989"/>
    </source>
</evidence>
<dbReference type="InterPro" id="IPR011701">
    <property type="entry name" value="MFS"/>
</dbReference>
<dbReference type="Proteomes" id="UP001164803">
    <property type="component" value="Chromosome"/>
</dbReference>
<feature type="transmembrane region" description="Helical" evidence="6">
    <location>
        <begin position="447"/>
        <end position="466"/>
    </location>
</feature>
<dbReference type="SUPFAM" id="SSF103473">
    <property type="entry name" value="MFS general substrate transporter"/>
    <property type="match status" value="1"/>
</dbReference>
<keyword evidence="2" id="KW-0813">Transport</keyword>
<evidence type="ECO:0000256" key="2">
    <source>
        <dbReference type="ARBA" id="ARBA00022448"/>
    </source>
</evidence>
<dbReference type="InterPro" id="IPR036259">
    <property type="entry name" value="MFS_trans_sf"/>
</dbReference>
<protein>
    <submittedName>
        <fullName evidence="8">MFS transporter</fullName>
    </submittedName>
</protein>
<feature type="transmembrane region" description="Helical" evidence="6">
    <location>
        <begin position="352"/>
        <end position="373"/>
    </location>
</feature>
<dbReference type="InterPro" id="IPR005829">
    <property type="entry name" value="Sugar_transporter_CS"/>
</dbReference>
<evidence type="ECO:0000256" key="3">
    <source>
        <dbReference type="ARBA" id="ARBA00022692"/>
    </source>
</evidence>
<evidence type="ECO:0000256" key="5">
    <source>
        <dbReference type="ARBA" id="ARBA00023136"/>
    </source>
</evidence>
<feature type="transmembrane region" description="Helical" evidence="6">
    <location>
        <begin position="86"/>
        <end position="113"/>
    </location>
</feature>
<feature type="transmembrane region" description="Helical" evidence="6">
    <location>
        <begin position="182"/>
        <end position="203"/>
    </location>
</feature>
<comment type="subcellular location">
    <subcellularLocation>
        <location evidence="1">Cell membrane</location>
        <topology evidence="1">Multi-pass membrane protein</topology>
    </subcellularLocation>
</comment>
<evidence type="ECO:0000313" key="9">
    <source>
        <dbReference type="Proteomes" id="UP001164803"/>
    </source>
</evidence>
<evidence type="ECO:0000313" key="8">
    <source>
        <dbReference type="EMBL" id="WAH35716.1"/>
    </source>
</evidence>
<organism evidence="8 9">
    <name type="scientific">Alicyclobacillus dauci</name>
    <dbReference type="NCBI Taxonomy" id="1475485"/>
    <lineage>
        <taxon>Bacteria</taxon>
        <taxon>Bacillati</taxon>
        <taxon>Bacillota</taxon>
        <taxon>Bacilli</taxon>
        <taxon>Bacillales</taxon>
        <taxon>Alicyclobacillaceae</taxon>
        <taxon>Alicyclobacillus</taxon>
    </lineage>
</organism>